<organism evidence="2 3">
    <name type="scientific">Steinernema glaseri</name>
    <dbReference type="NCBI Taxonomy" id="37863"/>
    <lineage>
        <taxon>Eukaryota</taxon>
        <taxon>Metazoa</taxon>
        <taxon>Ecdysozoa</taxon>
        <taxon>Nematoda</taxon>
        <taxon>Chromadorea</taxon>
        <taxon>Rhabditida</taxon>
        <taxon>Tylenchina</taxon>
        <taxon>Panagrolaimomorpha</taxon>
        <taxon>Strongyloidoidea</taxon>
        <taxon>Steinernematidae</taxon>
        <taxon>Steinernema</taxon>
    </lineage>
</organism>
<feature type="region of interest" description="Disordered" evidence="1">
    <location>
        <begin position="92"/>
        <end position="128"/>
    </location>
</feature>
<dbReference type="Proteomes" id="UP000095287">
    <property type="component" value="Unplaced"/>
</dbReference>
<protein>
    <submittedName>
        <fullName evidence="3">Uncharacterized protein</fullName>
    </submittedName>
</protein>
<sequence length="194" mass="21991">MVIALVFPNFNLISRATSPCTAPNPPFAIQMTTILSKLNNLFHRRRRTSSAASVDFNPQALRCETPEELIAKHKHSADCRHIRFNEKVTQIPATSPRRHHSDSVASYNRAPATVPRLTRSQSVRTRSRSEPTFYVIERRHVKSALHKTSSVDVPEAPVTKKRSSSQVIRVDPGSRTVVHISKATPRRCRDYYLI</sequence>
<evidence type="ECO:0000313" key="3">
    <source>
        <dbReference type="WBParaSite" id="L893_g24785.t1"/>
    </source>
</evidence>
<evidence type="ECO:0000313" key="2">
    <source>
        <dbReference type="Proteomes" id="UP000095287"/>
    </source>
</evidence>
<proteinExistence type="predicted"/>
<name>A0A1I7ZBN8_9BILA</name>
<evidence type="ECO:0000256" key="1">
    <source>
        <dbReference type="SAM" id="MobiDB-lite"/>
    </source>
</evidence>
<reference evidence="3" key="1">
    <citation type="submission" date="2016-11" db="UniProtKB">
        <authorList>
            <consortium name="WormBaseParasite"/>
        </authorList>
    </citation>
    <scope>IDENTIFICATION</scope>
</reference>
<accession>A0A1I7ZBN8</accession>
<dbReference type="WBParaSite" id="L893_g24785.t1">
    <property type="protein sequence ID" value="L893_g24785.t1"/>
    <property type="gene ID" value="L893_g24785"/>
</dbReference>
<dbReference type="AlphaFoldDB" id="A0A1I7ZBN8"/>
<keyword evidence="2" id="KW-1185">Reference proteome</keyword>